<name>A0ABT7F6F2_9RHOB</name>
<dbReference type="SUPFAM" id="SSF46785">
    <property type="entry name" value="Winged helix' DNA-binding domain"/>
    <property type="match status" value="1"/>
</dbReference>
<organism evidence="2 3">
    <name type="scientific">Pseudodonghicola flavimaris</name>
    <dbReference type="NCBI Taxonomy" id="3050036"/>
    <lineage>
        <taxon>Bacteria</taxon>
        <taxon>Pseudomonadati</taxon>
        <taxon>Pseudomonadota</taxon>
        <taxon>Alphaproteobacteria</taxon>
        <taxon>Rhodobacterales</taxon>
        <taxon>Paracoccaceae</taxon>
        <taxon>Pseudodonghicola</taxon>
    </lineage>
</organism>
<dbReference type="SMART" id="SM00347">
    <property type="entry name" value="HTH_MARR"/>
    <property type="match status" value="1"/>
</dbReference>
<dbReference type="Gene3D" id="1.10.10.10">
    <property type="entry name" value="Winged helix-like DNA-binding domain superfamily/Winged helix DNA-binding domain"/>
    <property type="match status" value="1"/>
</dbReference>
<dbReference type="InterPro" id="IPR036390">
    <property type="entry name" value="WH_DNA-bd_sf"/>
</dbReference>
<evidence type="ECO:0000313" key="3">
    <source>
        <dbReference type="Proteomes" id="UP001243757"/>
    </source>
</evidence>
<dbReference type="InterPro" id="IPR039422">
    <property type="entry name" value="MarR/SlyA-like"/>
</dbReference>
<proteinExistence type="predicted"/>
<sequence>MYEKSSRYGVVRRLGTALLRFMQQIEAVYEHIAASTRMHPTDFRTICLLADAKTPLSPKDIGHALGLTSGAVSALILRLEGHGLISRQPNPTDRRGVLISLNEETAAPALRDYHALHAHYMQVTEEFTAAELEVVARYMENIRQVTTGHLMLAGAEPPKASK</sequence>
<evidence type="ECO:0000259" key="1">
    <source>
        <dbReference type="PROSITE" id="PS50995"/>
    </source>
</evidence>
<gene>
    <name evidence="2" type="ORF">QO033_21130</name>
</gene>
<protein>
    <submittedName>
        <fullName evidence="2">MarR family transcriptional regulator</fullName>
    </submittedName>
</protein>
<dbReference type="PROSITE" id="PS50995">
    <property type="entry name" value="HTH_MARR_2"/>
    <property type="match status" value="1"/>
</dbReference>
<comment type="caution">
    <text evidence="2">The sequence shown here is derived from an EMBL/GenBank/DDBJ whole genome shotgun (WGS) entry which is preliminary data.</text>
</comment>
<evidence type="ECO:0000313" key="2">
    <source>
        <dbReference type="EMBL" id="MDK3020193.1"/>
    </source>
</evidence>
<dbReference type="PANTHER" id="PTHR33164">
    <property type="entry name" value="TRANSCRIPTIONAL REGULATOR, MARR FAMILY"/>
    <property type="match status" value="1"/>
</dbReference>
<feature type="domain" description="HTH marR-type" evidence="1">
    <location>
        <begin position="11"/>
        <end position="144"/>
    </location>
</feature>
<dbReference type="Pfam" id="PF01047">
    <property type="entry name" value="MarR"/>
    <property type="match status" value="1"/>
</dbReference>
<dbReference type="Proteomes" id="UP001243757">
    <property type="component" value="Unassembled WGS sequence"/>
</dbReference>
<dbReference type="InterPro" id="IPR036388">
    <property type="entry name" value="WH-like_DNA-bd_sf"/>
</dbReference>
<dbReference type="InterPro" id="IPR000835">
    <property type="entry name" value="HTH_MarR-typ"/>
</dbReference>
<dbReference type="PANTHER" id="PTHR33164:SF106">
    <property type="entry name" value="TRANSCRIPTIONAL REGULATORY PROTEIN"/>
    <property type="match status" value="1"/>
</dbReference>
<keyword evidence="3" id="KW-1185">Reference proteome</keyword>
<dbReference type="PRINTS" id="PR00598">
    <property type="entry name" value="HTHMARR"/>
</dbReference>
<reference evidence="2 3" key="1">
    <citation type="submission" date="2023-05" db="EMBL/GenBank/DDBJ databases">
        <title>Pseudodonghicola sp. nov.</title>
        <authorList>
            <person name="Huang J."/>
        </authorList>
    </citation>
    <scope>NUCLEOTIDE SEQUENCE [LARGE SCALE GENOMIC DNA]</scope>
    <source>
        <strain evidence="2 3">IC7</strain>
    </source>
</reference>
<accession>A0ABT7F6F2</accession>
<dbReference type="EMBL" id="JASNJD010000022">
    <property type="protein sequence ID" value="MDK3020193.1"/>
    <property type="molecule type" value="Genomic_DNA"/>
</dbReference>
<dbReference type="RefSeq" id="WP_284482885.1">
    <property type="nucleotide sequence ID" value="NZ_JASNJD010000022.1"/>
</dbReference>